<evidence type="ECO:0000256" key="3">
    <source>
        <dbReference type="HAMAP-Rule" id="MF_01678"/>
    </source>
</evidence>
<dbReference type="InterPro" id="IPR042529">
    <property type="entry name" value="IF_2B-like_C"/>
</dbReference>
<dbReference type="InterPro" id="IPR011559">
    <property type="entry name" value="Initiation_fac_2B_a/b/d"/>
</dbReference>
<evidence type="ECO:0000256" key="1">
    <source>
        <dbReference type="ARBA" id="ARBA00023235"/>
    </source>
</evidence>
<name>A0A354YUS6_9FIRM</name>
<feature type="binding site" evidence="3">
    <location>
        <position position="194"/>
    </location>
    <ligand>
        <name>substrate</name>
    </ligand>
</feature>
<dbReference type="NCBIfam" id="NF004326">
    <property type="entry name" value="PRK05720.1"/>
    <property type="match status" value="1"/>
</dbReference>
<organism evidence="4 5">
    <name type="scientific">Syntrophomonas wolfei</name>
    <dbReference type="NCBI Taxonomy" id="863"/>
    <lineage>
        <taxon>Bacteria</taxon>
        <taxon>Bacillati</taxon>
        <taxon>Bacillota</taxon>
        <taxon>Clostridia</taxon>
        <taxon>Eubacteriales</taxon>
        <taxon>Syntrophomonadaceae</taxon>
        <taxon>Syntrophomonas</taxon>
    </lineage>
</organism>
<dbReference type="RefSeq" id="WP_276619254.1">
    <property type="nucleotide sequence ID" value="NZ_DHSN01000026.1"/>
</dbReference>
<reference evidence="4 5" key="1">
    <citation type="journal article" date="2018" name="Nat. Biotechnol.">
        <title>A standardized bacterial taxonomy based on genome phylogeny substantially revises the tree of life.</title>
        <authorList>
            <person name="Parks D.H."/>
            <person name="Chuvochina M."/>
            <person name="Waite D.W."/>
            <person name="Rinke C."/>
            <person name="Skarshewski A."/>
            <person name="Chaumeil P.A."/>
            <person name="Hugenholtz P."/>
        </authorList>
    </citation>
    <scope>NUCLEOTIDE SEQUENCE [LARGE SCALE GENOMIC DNA]</scope>
    <source>
        <strain evidence="4">UBA10948</strain>
    </source>
</reference>
<dbReference type="EMBL" id="DNZF01000086">
    <property type="protein sequence ID" value="HBK53090.1"/>
    <property type="molecule type" value="Genomic_DNA"/>
</dbReference>
<comment type="function">
    <text evidence="3">Catalyzes the interconversion of methylthioribose-1-phosphate (MTR-1-P) into methylthioribulose-1-phosphate (MTRu-1-P).</text>
</comment>
<feature type="active site" description="Proton donor" evidence="3">
    <location>
        <position position="235"/>
    </location>
</feature>
<dbReference type="Gene3D" id="1.20.120.420">
    <property type="entry name" value="translation initiation factor eif-2b, domain 1"/>
    <property type="match status" value="1"/>
</dbReference>
<evidence type="ECO:0000313" key="5">
    <source>
        <dbReference type="Proteomes" id="UP000263273"/>
    </source>
</evidence>
<dbReference type="PANTHER" id="PTHR43475">
    <property type="entry name" value="METHYLTHIORIBOSE-1-PHOSPHATE ISOMERASE"/>
    <property type="match status" value="1"/>
</dbReference>
<dbReference type="Pfam" id="PF01008">
    <property type="entry name" value="IF-2B"/>
    <property type="match status" value="1"/>
</dbReference>
<dbReference type="GO" id="GO:0019509">
    <property type="term" value="P:L-methionine salvage from methylthioadenosine"/>
    <property type="evidence" value="ECO:0007669"/>
    <property type="project" value="UniProtKB-UniRule"/>
</dbReference>
<keyword evidence="3" id="KW-0486">Methionine biosynthesis</keyword>
<comment type="similarity">
    <text evidence="3">Belongs to the EIF-2B alpha/beta/delta subunits family. MtnA subfamily.</text>
</comment>
<dbReference type="Gene3D" id="3.40.50.10470">
    <property type="entry name" value="Translation initiation factor eif-2b, domain 2"/>
    <property type="match status" value="1"/>
</dbReference>
<feature type="binding site" evidence="3">
    <location>
        <begin position="45"/>
        <end position="47"/>
    </location>
    <ligand>
        <name>substrate</name>
    </ligand>
</feature>
<gene>
    <name evidence="3 4" type="primary">mtnA</name>
    <name evidence="4" type="ORF">DDZ44_04030</name>
</gene>
<dbReference type="InterPro" id="IPR027363">
    <property type="entry name" value="M1Pi_N"/>
</dbReference>
<dbReference type="GO" id="GO:0046523">
    <property type="term" value="F:S-methyl-5-thioribose-1-phosphate isomerase activity"/>
    <property type="evidence" value="ECO:0007669"/>
    <property type="project" value="UniProtKB-UniRule"/>
</dbReference>
<dbReference type="InterPro" id="IPR005251">
    <property type="entry name" value="IF-M1Pi"/>
</dbReference>
<comment type="catalytic activity">
    <reaction evidence="2 3">
        <text>5-(methylsulfanyl)-alpha-D-ribose 1-phosphate = 5-(methylsulfanyl)-D-ribulose 1-phosphate</text>
        <dbReference type="Rhea" id="RHEA:19989"/>
        <dbReference type="ChEBI" id="CHEBI:58533"/>
        <dbReference type="ChEBI" id="CHEBI:58548"/>
        <dbReference type="EC" id="5.3.1.23"/>
    </reaction>
</comment>
<keyword evidence="1 3" id="KW-0413">Isomerase</keyword>
<dbReference type="FunFam" id="1.20.120.420:FF:000003">
    <property type="entry name" value="Methylthioribose-1-phosphate isomerase"/>
    <property type="match status" value="1"/>
</dbReference>
<evidence type="ECO:0000313" key="4">
    <source>
        <dbReference type="EMBL" id="HBK53090.1"/>
    </source>
</evidence>
<accession>A0A354YUS6</accession>
<dbReference type="NCBIfam" id="TIGR00512">
    <property type="entry name" value="salvage_mtnA"/>
    <property type="match status" value="1"/>
</dbReference>
<dbReference type="FunFam" id="3.40.50.10470:FF:000006">
    <property type="entry name" value="Methylthioribose-1-phosphate isomerase"/>
    <property type="match status" value="1"/>
</dbReference>
<evidence type="ECO:0000256" key="2">
    <source>
        <dbReference type="ARBA" id="ARBA00052401"/>
    </source>
</evidence>
<comment type="caution">
    <text evidence="4">The sequence shown here is derived from an EMBL/GenBank/DDBJ whole genome shotgun (WGS) entry which is preliminary data.</text>
</comment>
<feature type="binding site" evidence="3">
    <location>
        <position position="87"/>
    </location>
    <ligand>
        <name>substrate</name>
    </ligand>
</feature>
<proteinExistence type="inferred from homology"/>
<dbReference type="STRING" id="378794.GCA_001570625_02759"/>
<dbReference type="SUPFAM" id="SSF100950">
    <property type="entry name" value="NagB/RpiA/CoA transferase-like"/>
    <property type="match status" value="1"/>
</dbReference>
<dbReference type="UniPathway" id="UPA00904">
    <property type="reaction ID" value="UER00874"/>
</dbReference>
<dbReference type="InterPro" id="IPR000649">
    <property type="entry name" value="IF-2B-related"/>
</dbReference>
<dbReference type="Proteomes" id="UP000263273">
    <property type="component" value="Unassembled WGS sequence"/>
</dbReference>
<keyword evidence="3" id="KW-0028">Amino-acid biosynthesis</keyword>
<dbReference type="InterPro" id="IPR037171">
    <property type="entry name" value="NagB/RpiA_transferase-like"/>
</dbReference>
<dbReference type="PANTHER" id="PTHR43475:SF1">
    <property type="entry name" value="METHYLTHIORIBOSE-1-PHOSPHATE ISOMERASE"/>
    <property type="match status" value="1"/>
</dbReference>
<feature type="site" description="Transition state stabilizer" evidence="3">
    <location>
        <position position="155"/>
    </location>
</feature>
<dbReference type="HAMAP" id="MF_01678">
    <property type="entry name" value="Salvage_MtnA"/>
    <property type="match status" value="1"/>
</dbReference>
<protein>
    <recommendedName>
        <fullName evidence="3">Methylthioribose-1-phosphate isomerase</fullName>
        <shortName evidence="3">M1Pi</shortName>
        <shortName evidence="3">MTR-1-P isomerase</shortName>
        <ecNumber evidence="3">5.3.1.23</ecNumber>
    </recommendedName>
    <alternativeName>
        <fullName evidence="3">S-methyl-5-thioribose-1-phosphate isomerase</fullName>
    </alternativeName>
</protein>
<dbReference type="AlphaFoldDB" id="A0A354YUS6"/>
<comment type="pathway">
    <text evidence="3">Amino-acid biosynthesis; L-methionine biosynthesis via salvage pathway; L-methionine from S-methyl-5-thio-alpha-D-ribose 1-phosphate: step 1/6.</text>
</comment>
<dbReference type="EC" id="5.3.1.23" evidence="3"/>
<feature type="binding site" evidence="3">
    <location>
        <begin position="245"/>
        <end position="246"/>
    </location>
    <ligand>
        <name>substrate</name>
    </ligand>
</feature>
<dbReference type="NCBIfam" id="TIGR00524">
    <property type="entry name" value="eIF-2B_rel"/>
    <property type="match status" value="1"/>
</dbReference>
<sequence length="346" mass="38015">MIRNLYCEDQALMVLNQNCLPEELVYEKCESPEEVVAAIKGLKVRGAPLIGVTAAFGLAMAFSSYSGTGKLRDAYFSRMKELFAAARPTAVNLFWALERMERVYRDNRHLSPGELASCLRQEAQNLYEEDIRVNEAIGEQGQELLGEGSRVMTICNAGALATCGYGTALGVIRSAARRNKIEMVWACETRPVLQGSRLTVWELWQDKIPVTLLTDNMAGYTMSLGKVDAVITGADRIAANGDTANKIGTYSLAVLAKYHGIPFYVAAPLSTFDWNIEQGGEIPIEERSAEEVRTIKGSCLTVPAVNVFNPAFDITPEHLITAIICEKGIIRPPFGAAIKIWGREDE</sequence>